<dbReference type="OrthoDB" id="6239412at2"/>
<dbReference type="PROSITE" id="PS51257">
    <property type="entry name" value="PROKAR_LIPOPROTEIN"/>
    <property type="match status" value="1"/>
</dbReference>
<keyword evidence="4" id="KW-1185">Reference proteome</keyword>
<dbReference type="STRING" id="1045558.SAMN05216175_10471"/>
<dbReference type="Proteomes" id="UP000198623">
    <property type="component" value="Unassembled WGS sequence"/>
</dbReference>
<dbReference type="AlphaFoldDB" id="A0A1I2PV28"/>
<evidence type="ECO:0000256" key="1">
    <source>
        <dbReference type="SAM" id="Phobius"/>
    </source>
</evidence>
<sequence>MKSNKVCSVVRVTVRVAAIVFASIVVSACSSLNQPQTSSASFSVDQLIPAEIADFLNHSVTDTSSSFAQSPWGDNIILFAKAPYYSASGAQCRQLIVESTLDKRTGLACTQDKQRWYKVRALVAGNTQ</sequence>
<keyword evidence="2" id="KW-0732">Signal</keyword>
<feature type="signal peptide" evidence="2">
    <location>
        <begin position="1"/>
        <end position="22"/>
    </location>
</feature>
<organism evidence="3 4">
    <name type="scientific">Neptunomonas qingdaonensis</name>
    <dbReference type="NCBI Taxonomy" id="1045558"/>
    <lineage>
        <taxon>Bacteria</taxon>
        <taxon>Pseudomonadati</taxon>
        <taxon>Pseudomonadota</taxon>
        <taxon>Gammaproteobacteria</taxon>
        <taxon>Oceanospirillales</taxon>
        <taxon>Oceanospirillaceae</taxon>
        <taxon>Neptunomonas</taxon>
    </lineage>
</organism>
<evidence type="ECO:0000313" key="3">
    <source>
        <dbReference type="EMBL" id="SFG19450.1"/>
    </source>
</evidence>
<dbReference type="InterPro" id="IPR032258">
    <property type="entry name" value="DUF5061"/>
</dbReference>
<evidence type="ECO:0000313" key="4">
    <source>
        <dbReference type="Proteomes" id="UP000198623"/>
    </source>
</evidence>
<keyword evidence="1" id="KW-0472">Membrane</keyword>
<feature type="chain" id="PRO_5011447112" evidence="2">
    <location>
        <begin position="23"/>
        <end position="128"/>
    </location>
</feature>
<dbReference type="EMBL" id="FOOU01000004">
    <property type="protein sequence ID" value="SFG19450.1"/>
    <property type="molecule type" value="Genomic_DNA"/>
</dbReference>
<keyword evidence="1" id="KW-0812">Transmembrane</keyword>
<feature type="transmembrane region" description="Helical" evidence="1">
    <location>
        <begin position="12"/>
        <end position="33"/>
    </location>
</feature>
<dbReference type="RefSeq" id="WP_090726312.1">
    <property type="nucleotide sequence ID" value="NZ_FOOU01000004.1"/>
</dbReference>
<keyword evidence="1" id="KW-1133">Transmembrane helix</keyword>
<dbReference type="Pfam" id="PF16587">
    <property type="entry name" value="DUF5061"/>
    <property type="match status" value="1"/>
</dbReference>
<proteinExistence type="predicted"/>
<evidence type="ECO:0000256" key="2">
    <source>
        <dbReference type="SAM" id="SignalP"/>
    </source>
</evidence>
<reference evidence="4" key="1">
    <citation type="submission" date="2016-10" db="EMBL/GenBank/DDBJ databases">
        <authorList>
            <person name="Varghese N."/>
            <person name="Submissions S."/>
        </authorList>
    </citation>
    <scope>NUCLEOTIDE SEQUENCE [LARGE SCALE GENOMIC DNA]</scope>
    <source>
        <strain evidence="4">CGMCC 1.10971</strain>
    </source>
</reference>
<name>A0A1I2PV28_9GAMM</name>
<gene>
    <name evidence="3" type="ORF">SAMN05216175_10471</name>
</gene>
<accession>A0A1I2PV28</accession>
<protein>
    <submittedName>
        <fullName evidence="3">Common-antigen outer membrane protein</fullName>
    </submittedName>
</protein>